<comment type="domain">
    <text evidence="5">Consists of an N-terminal FAD-binding domain with a Rossman fold and a C-terminal substrate-binding domain.</text>
</comment>
<evidence type="ECO:0000313" key="8">
    <source>
        <dbReference type="Proteomes" id="UP000232883"/>
    </source>
</evidence>
<keyword evidence="5" id="KW-0547">Nucleotide-binding</keyword>
<keyword evidence="8" id="KW-1185">Reference proteome</keyword>
<comment type="subunit">
    <text evidence="5">Monomer.</text>
</comment>
<dbReference type="GO" id="GO:0046677">
    <property type="term" value="P:response to antibiotic"/>
    <property type="evidence" value="ECO:0007669"/>
    <property type="project" value="InterPro"/>
</dbReference>
<evidence type="ECO:0000256" key="2">
    <source>
        <dbReference type="ARBA" id="ARBA00022827"/>
    </source>
</evidence>
<feature type="binding site" evidence="5">
    <location>
        <position position="113"/>
    </location>
    <ligand>
        <name>FAD</name>
        <dbReference type="ChEBI" id="CHEBI:57692"/>
    </ligand>
</feature>
<keyword evidence="2 5" id="KW-0274">FAD</keyword>
<dbReference type="EMBL" id="CP025096">
    <property type="protein sequence ID" value="AUD07583.1"/>
    <property type="molecule type" value="Genomic_DNA"/>
</dbReference>
<name>A0A2K8ZCL1_9BACT</name>
<dbReference type="PRINTS" id="PR00420">
    <property type="entry name" value="RNGMNOXGNASE"/>
</dbReference>
<dbReference type="InterPro" id="IPR002938">
    <property type="entry name" value="FAD-bd"/>
</dbReference>
<evidence type="ECO:0000256" key="5">
    <source>
        <dbReference type="HAMAP-Rule" id="MF_00845"/>
    </source>
</evidence>
<feature type="domain" description="FAD-binding" evidence="6">
    <location>
        <begin position="300"/>
        <end position="333"/>
    </location>
</feature>
<dbReference type="GO" id="GO:0005737">
    <property type="term" value="C:cytoplasm"/>
    <property type="evidence" value="ECO:0007669"/>
    <property type="project" value="UniProtKB-SubCell"/>
</dbReference>
<sequence length="387" mass="42238">MLVESKQVAIIGGGPGGLTLATLLQKKGVAVTVYERDGDRTKRMQGGTLDLHTESGLAALAKAGLLDAFKANYRPGADKVRVVDKQTHILDDDHTKNVTTTFGDDYHRPEIDRGALRAILLDSLQPNTVVWDSHVISLESVGNRWKLLFQNGTTSVADLIIGADGANSKIRSFVTPIKPVYCGVTIVEGQVYDSARNAPQIHALLKGGKIMALGDSKTITISAKGDGSLDFYTGWKAAANWAKDSGIDFNDSQQVQAWFKSKYADWDTLWLELVEGASLPLIARPQYCMPLDQSWEAQSNITVIGDAAHVMPPYAGEGVNMAMLDALELSESLTSDQFVDIKLANAHYEKQMFVRFAEIGQETLDNTDWMHSPGGLEKLVNLFNPTE</sequence>
<keyword evidence="5" id="KW-0963">Cytoplasm</keyword>
<keyword evidence="5" id="KW-0521">NADP</keyword>
<dbReference type="EC" id="1.14.13.-" evidence="5"/>
<dbReference type="KEGG" id="spir:CWM47_32525"/>
<dbReference type="Pfam" id="PF01494">
    <property type="entry name" value="FAD_binding_3"/>
    <property type="match status" value="2"/>
</dbReference>
<protein>
    <recommendedName>
        <fullName evidence="5">Flavin-dependent monooxygenase</fullName>
    </recommendedName>
    <alternativeName>
        <fullName evidence="5">TetX monooxygenase</fullName>
        <shortName evidence="5">TetX</shortName>
        <ecNumber evidence="5">1.14.13.-</ecNumber>
    </alternativeName>
</protein>
<accession>A0A2K8ZCL1</accession>
<evidence type="ECO:0000256" key="1">
    <source>
        <dbReference type="ARBA" id="ARBA00022630"/>
    </source>
</evidence>
<dbReference type="SUPFAM" id="SSF51905">
    <property type="entry name" value="FAD/NAD(P)-binding domain"/>
    <property type="match status" value="1"/>
</dbReference>
<evidence type="ECO:0000313" key="7">
    <source>
        <dbReference type="EMBL" id="AUD07583.1"/>
    </source>
</evidence>
<dbReference type="PANTHER" id="PTHR46972">
    <property type="entry name" value="MONOOXYGENASE ASQM-RELATED"/>
    <property type="match status" value="1"/>
</dbReference>
<dbReference type="Proteomes" id="UP000232883">
    <property type="component" value="Chromosome"/>
</dbReference>
<keyword evidence="4 5" id="KW-0503">Monooxygenase</keyword>
<evidence type="ECO:0000259" key="6">
    <source>
        <dbReference type="Pfam" id="PF01494"/>
    </source>
</evidence>
<comment type="subcellular location">
    <subcellularLocation>
        <location evidence="5">Cytoplasm</location>
    </subcellularLocation>
</comment>
<dbReference type="GO" id="GO:0004497">
    <property type="term" value="F:monooxygenase activity"/>
    <property type="evidence" value="ECO:0007669"/>
    <property type="project" value="UniProtKB-UniRule"/>
</dbReference>
<evidence type="ECO:0000256" key="3">
    <source>
        <dbReference type="ARBA" id="ARBA00023002"/>
    </source>
</evidence>
<feature type="domain" description="FAD-binding" evidence="6">
    <location>
        <begin position="7"/>
        <end position="172"/>
    </location>
</feature>
<dbReference type="InterPro" id="IPR043683">
    <property type="entry name" value="TetX_monooxygenase"/>
</dbReference>
<comment type="function">
    <text evidence="5">An FAD-requiring monooxygenase active on some tetracycline antibiotic derivatives, which leads to their inactivation. Hydroxylates carbon 11a of tetracycline and some analogs.</text>
</comment>
<feature type="binding site" evidence="5">
    <location>
        <position position="50"/>
    </location>
    <ligand>
        <name>FAD</name>
        <dbReference type="ChEBI" id="CHEBI:57692"/>
    </ligand>
</feature>
<feature type="binding site" evidence="5">
    <location>
        <position position="43"/>
    </location>
    <ligand>
        <name>NADPH</name>
        <dbReference type="ChEBI" id="CHEBI:57783"/>
    </ligand>
</feature>
<gene>
    <name evidence="7" type="ORF">CWM47_32525</name>
</gene>
<dbReference type="GO" id="GO:0071949">
    <property type="term" value="F:FAD binding"/>
    <property type="evidence" value="ECO:0007669"/>
    <property type="project" value="InterPro"/>
</dbReference>
<keyword evidence="3 5" id="KW-0560">Oxidoreductase</keyword>
<comment type="catalytic activity">
    <reaction evidence="5">
        <text>a tetracycline + NADPH + O2 + H(+) = an 11a-hydroxytetracycline + NADP(+) + H2O</text>
        <dbReference type="Rhea" id="RHEA:61444"/>
        <dbReference type="ChEBI" id="CHEBI:15377"/>
        <dbReference type="ChEBI" id="CHEBI:15378"/>
        <dbReference type="ChEBI" id="CHEBI:15379"/>
        <dbReference type="ChEBI" id="CHEBI:57783"/>
        <dbReference type="ChEBI" id="CHEBI:58349"/>
        <dbReference type="ChEBI" id="CHEBI:144644"/>
        <dbReference type="ChEBI" id="CHEBI:144645"/>
    </reaction>
</comment>
<dbReference type="RefSeq" id="WP_100994149.1">
    <property type="nucleotide sequence ID" value="NZ_CP025096.1"/>
</dbReference>
<evidence type="ECO:0000256" key="4">
    <source>
        <dbReference type="ARBA" id="ARBA00023033"/>
    </source>
</evidence>
<dbReference type="PANTHER" id="PTHR46972:SF1">
    <property type="entry name" value="FAD DEPENDENT OXIDOREDUCTASE DOMAIN-CONTAINING PROTEIN"/>
    <property type="match status" value="1"/>
</dbReference>
<organism evidence="7 8">
    <name type="scientific">Spirosoma pollinicola</name>
    <dbReference type="NCBI Taxonomy" id="2057025"/>
    <lineage>
        <taxon>Bacteria</taxon>
        <taxon>Pseudomonadati</taxon>
        <taxon>Bacteroidota</taxon>
        <taxon>Cytophagia</taxon>
        <taxon>Cytophagales</taxon>
        <taxon>Cytophagaceae</taxon>
        <taxon>Spirosoma</taxon>
    </lineage>
</organism>
<feature type="binding site" evidence="5">
    <location>
        <position position="306"/>
    </location>
    <ligand>
        <name>FAD</name>
        <dbReference type="ChEBI" id="CHEBI:57692"/>
    </ligand>
</feature>
<proteinExistence type="inferred from homology"/>
<comment type="similarity">
    <text evidence="5">Belongs to the aromatic-ring hydroxylase family. TetX subfamily.</text>
</comment>
<reference evidence="7 8" key="1">
    <citation type="submission" date="2017-11" db="EMBL/GenBank/DDBJ databases">
        <title>Taxonomic description and genome sequences of Spirosoma HA7 sp. nov., isolated from pollen microhabitat of Corylus avellana.</title>
        <authorList>
            <person name="Ambika Manirajan B."/>
            <person name="Suarez C."/>
            <person name="Ratering S."/>
            <person name="Geissler-Plaum R."/>
            <person name="Cardinale M."/>
            <person name="Sylvia S."/>
        </authorList>
    </citation>
    <scope>NUCLEOTIDE SEQUENCE [LARGE SCALE GENOMIC DNA]</scope>
    <source>
        <strain evidence="7 8">HA7</strain>
    </source>
</reference>
<dbReference type="Gene3D" id="3.50.50.60">
    <property type="entry name" value="FAD/NAD(P)-binding domain"/>
    <property type="match status" value="1"/>
</dbReference>
<dbReference type="AlphaFoldDB" id="A0A2K8ZCL1"/>
<comment type="cofactor">
    <cofactor evidence="5">
        <name>FAD</name>
        <dbReference type="ChEBI" id="CHEBI:57692"/>
    </cofactor>
</comment>
<dbReference type="InterPro" id="IPR036188">
    <property type="entry name" value="FAD/NAD-bd_sf"/>
</dbReference>
<keyword evidence="1 5" id="KW-0285">Flavoprotein</keyword>
<dbReference type="HAMAP" id="MF_00845">
    <property type="entry name" value="TetX_monooxygenase"/>
    <property type="match status" value="1"/>
</dbReference>
<dbReference type="OrthoDB" id="9782160at2"/>